<dbReference type="EMBL" id="MQWB01000001">
    <property type="protein sequence ID" value="OZC04390.1"/>
    <property type="molecule type" value="Genomic_DNA"/>
</dbReference>
<protein>
    <recommendedName>
        <fullName evidence="4">Outer membrane protein beta-barrel domain-containing protein</fullName>
    </recommendedName>
</protein>
<dbReference type="InParanoid" id="A0A259U374"/>
<feature type="chain" id="PRO_5012898485" description="Outer membrane protein beta-barrel domain-containing protein" evidence="1">
    <location>
        <begin position="23"/>
        <end position="219"/>
    </location>
</feature>
<evidence type="ECO:0000256" key="1">
    <source>
        <dbReference type="SAM" id="SignalP"/>
    </source>
</evidence>
<dbReference type="OrthoDB" id="1524169at2"/>
<proteinExistence type="predicted"/>
<dbReference type="RefSeq" id="WP_094550805.1">
    <property type="nucleotide sequence ID" value="NZ_MQWB01000001.1"/>
</dbReference>
<gene>
    <name evidence="2" type="ORF">BSZ36_16220</name>
</gene>
<sequence>MRTLFLAALAALAALAVLVPLAGCAVPYNVGQTARTTPKGVAVPSATFQYASHDRLREPGDDDNPAFMLSNGVRLGLDERSDIGLRIVGVGAVVTYGRRLTGMPGTDAGTTLLAGGGILFGGGGHAHLEASVVTSAASIGELTPYGGVRAQYLGPFGNDNENVFATGVFGGIRFGEPNLAIAPELGLFYSPTSGFGESDLVVVPSVTVRGSGLLRALGL</sequence>
<comment type="caution">
    <text evidence="2">The sequence shown here is derived from an EMBL/GenBank/DDBJ whole genome shotgun (WGS) entry which is preliminary data.</text>
</comment>
<evidence type="ECO:0000313" key="2">
    <source>
        <dbReference type="EMBL" id="OZC04390.1"/>
    </source>
</evidence>
<reference evidence="2 3" key="1">
    <citation type="submission" date="2016-11" db="EMBL/GenBank/DDBJ databases">
        <title>Study of marine rhodopsin-containing bacteria.</title>
        <authorList>
            <person name="Yoshizawa S."/>
            <person name="Kumagai Y."/>
            <person name="Kogure K."/>
        </authorList>
    </citation>
    <scope>NUCLEOTIDE SEQUENCE [LARGE SCALE GENOMIC DNA]</scope>
    <source>
        <strain evidence="2 3">SG-29</strain>
    </source>
</reference>
<dbReference type="Proteomes" id="UP000216446">
    <property type="component" value="Unassembled WGS sequence"/>
</dbReference>
<evidence type="ECO:0000313" key="3">
    <source>
        <dbReference type="Proteomes" id="UP000216446"/>
    </source>
</evidence>
<accession>A0A259U374</accession>
<keyword evidence="1" id="KW-0732">Signal</keyword>
<name>A0A259U374_9BACT</name>
<keyword evidence="3" id="KW-1185">Reference proteome</keyword>
<evidence type="ECO:0008006" key="4">
    <source>
        <dbReference type="Google" id="ProtNLM"/>
    </source>
</evidence>
<dbReference type="AlphaFoldDB" id="A0A259U374"/>
<feature type="signal peptide" evidence="1">
    <location>
        <begin position="1"/>
        <end position="22"/>
    </location>
</feature>
<organism evidence="2 3">
    <name type="scientific">Rubricoccus marinus</name>
    <dbReference type="NCBI Taxonomy" id="716817"/>
    <lineage>
        <taxon>Bacteria</taxon>
        <taxon>Pseudomonadati</taxon>
        <taxon>Rhodothermota</taxon>
        <taxon>Rhodothermia</taxon>
        <taxon>Rhodothermales</taxon>
        <taxon>Rubricoccaceae</taxon>
        <taxon>Rubricoccus</taxon>
    </lineage>
</organism>